<dbReference type="AlphaFoldDB" id="A0A330LSH7"/>
<dbReference type="InterPro" id="IPR022050">
    <property type="entry name" value="T_hemolysin"/>
</dbReference>
<sequence>MLFSNAGSKLGFDRLRMRVIGPESIGDYAAAVAYCQNVYTHKLKVKQTISKKSLYMVLEERGPEGYEIISCFGVVFPNENAKQFSEMYLPYDIEDYMKVVSPELNFNKNKMVELTALCSTSGDFTSRMMLICAPILAYKLGYDYALVTITEVIRDLVSLKCHWNMSPLVFSNSDYANINRDDWGRYYDFKPITCLVNLEDSFTSACNDKEDFLVRQCLNICAPINAFSKNCA</sequence>
<dbReference type="Pfam" id="PF12261">
    <property type="entry name" value="T_hemolysin"/>
    <property type="match status" value="1"/>
</dbReference>
<dbReference type="Proteomes" id="UP000250163">
    <property type="component" value="Chromosome MORIYA"/>
</dbReference>
<dbReference type="OrthoDB" id="7432757at2"/>
<evidence type="ECO:0000313" key="1">
    <source>
        <dbReference type="EMBL" id="SQD79790.1"/>
    </source>
</evidence>
<accession>A0A330LSH7</accession>
<evidence type="ECO:0008006" key="3">
    <source>
        <dbReference type="Google" id="ProtNLM"/>
    </source>
</evidence>
<dbReference type="RefSeq" id="WP_112716690.1">
    <property type="nucleotide sequence ID" value="NZ_LS483250.1"/>
</dbReference>
<dbReference type="KEGG" id="mya:MORIYA_3335"/>
<evidence type="ECO:0000313" key="2">
    <source>
        <dbReference type="Proteomes" id="UP000250163"/>
    </source>
</evidence>
<proteinExistence type="predicted"/>
<protein>
    <recommendedName>
        <fullName evidence="3">Thermostable hemolysin</fullName>
    </recommendedName>
</protein>
<reference evidence="2" key="1">
    <citation type="submission" date="2018-05" db="EMBL/GenBank/DDBJ databases">
        <authorList>
            <person name="Cea G.-C."/>
            <person name="William W."/>
        </authorList>
    </citation>
    <scope>NUCLEOTIDE SEQUENCE [LARGE SCALE GENOMIC DNA]</scope>
    <source>
        <strain evidence="2">DB21MT 5</strain>
    </source>
</reference>
<keyword evidence="2" id="KW-1185">Reference proteome</keyword>
<gene>
    <name evidence="1" type="ORF">MORIYA_3335</name>
</gene>
<dbReference type="EMBL" id="LS483250">
    <property type="protein sequence ID" value="SQD79790.1"/>
    <property type="molecule type" value="Genomic_DNA"/>
</dbReference>
<name>A0A330LSH7_9GAMM</name>
<organism evidence="1 2">
    <name type="scientific">Moritella yayanosii</name>
    <dbReference type="NCBI Taxonomy" id="69539"/>
    <lineage>
        <taxon>Bacteria</taxon>
        <taxon>Pseudomonadati</taxon>
        <taxon>Pseudomonadota</taxon>
        <taxon>Gammaproteobacteria</taxon>
        <taxon>Alteromonadales</taxon>
        <taxon>Moritellaceae</taxon>
        <taxon>Moritella</taxon>
    </lineage>
</organism>